<gene>
    <name evidence="1" type="ORF">ACFQ3W_11180</name>
</gene>
<evidence type="ECO:0000313" key="2">
    <source>
        <dbReference type="Proteomes" id="UP001597262"/>
    </source>
</evidence>
<accession>A0ABW3RX35</accession>
<organism evidence="1 2">
    <name type="scientific">Paenibacillus puldeungensis</name>
    <dbReference type="NCBI Taxonomy" id="696536"/>
    <lineage>
        <taxon>Bacteria</taxon>
        <taxon>Bacillati</taxon>
        <taxon>Bacillota</taxon>
        <taxon>Bacilli</taxon>
        <taxon>Bacillales</taxon>
        <taxon>Paenibacillaceae</taxon>
        <taxon>Paenibacillus</taxon>
    </lineage>
</organism>
<sequence length="73" mass="7945">MKNVARITPVIKAEIDPMCPVPEVCSIIDAVSSFNPGQEEAILLGIKEAIERRESQLKGAEPNGKSVRRDNGK</sequence>
<dbReference type="EMBL" id="JBHTLM010000006">
    <property type="protein sequence ID" value="MFD1176858.1"/>
    <property type="molecule type" value="Genomic_DNA"/>
</dbReference>
<proteinExistence type="predicted"/>
<name>A0ABW3RX35_9BACL</name>
<protein>
    <submittedName>
        <fullName evidence="1">Uncharacterized protein</fullName>
    </submittedName>
</protein>
<comment type="caution">
    <text evidence="1">The sequence shown here is derived from an EMBL/GenBank/DDBJ whole genome shotgun (WGS) entry which is preliminary data.</text>
</comment>
<dbReference type="Proteomes" id="UP001597262">
    <property type="component" value="Unassembled WGS sequence"/>
</dbReference>
<evidence type="ECO:0000313" key="1">
    <source>
        <dbReference type="EMBL" id="MFD1176858.1"/>
    </source>
</evidence>
<keyword evidence="2" id="KW-1185">Reference proteome</keyword>
<reference evidence="2" key="1">
    <citation type="journal article" date="2019" name="Int. J. Syst. Evol. Microbiol.">
        <title>The Global Catalogue of Microorganisms (GCM) 10K type strain sequencing project: providing services to taxonomists for standard genome sequencing and annotation.</title>
        <authorList>
            <consortium name="The Broad Institute Genomics Platform"/>
            <consortium name="The Broad Institute Genome Sequencing Center for Infectious Disease"/>
            <person name="Wu L."/>
            <person name="Ma J."/>
        </authorList>
    </citation>
    <scope>NUCLEOTIDE SEQUENCE [LARGE SCALE GENOMIC DNA]</scope>
    <source>
        <strain evidence="2">CCUG 59189</strain>
    </source>
</reference>